<evidence type="ECO:0000259" key="1">
    <source>
        <dbReference type="Pfam" id="PF09331"/>
    </source>
</evidence>
<evidence type="ECO:0000313" key="2">
    <source>
        <dbReference type="EMBL" id="KZV44848.1"/>
    </source>
</evidence>
<feature type="domain" description="DUF1985" evidence="1">
    <location>
        <begin position="261"/>
        <end position="344"/>
    </location>
</feature>
<gene>
    <name evidence="2" type="ORF">F511_17025</name>
</gene>
<reference evidence="2 3" key="1">
    <citation type="journal article" date="2015" name="Proc. Natl. Acad. Sci. U.S.A.">
        <title>The resurrection genome of Boea hygrometrica: A blueprint for survival of dehydration.</title>
        <authorList>
            <person name="Xiao L."/>
            <person name="Yang G."/>
            <person name="Zhang L."/>
            <person name="Yang X."/>
            <person name="Zhao S."/>
            <person name="Ji Z."/>
            <person name="Zhou Q."/>
            <person name="Hu M."/>
            <person name="Wang Y."/>
            <person name="Chen M."/>
            <person name="Xu Y."/>
            <person name="Jin H."/>
            <person name="Xiao X."/>
            <person name="Hu G."/>
            <person name="Bao F."/>
            <person name="Hu Y."/>
            <person name="Wan P."/>
            <person name="Li L."/>
            <person name="Deng X."/>
            <person name="Kuang T."/>
            <person name="Xiang C."/>
            <person name="Zhu J.K."/>
            <person name="Oliver M.J."/>
            <person name="He Y."/>
        </authorList>
    </citation>
    <scope>NUCLEOTIDE SEQUENCE [LARGE SCALE GENOMIC DNA]</scope>
    <source>
        <strain evidence="3">cv. XS01</strain>
    </source>
</reference>
<dbReference type="AlphaFoldDB" id="A0A2Z7CD51"/>
<name>A0A2Z7CD51_9LAMI</name>
<dbReference type="OrthoDB" id="1930729at2759"/>
<dbReference type="PANTHER" id="PTHR12984">
    <property type="entry name" value="SCY1-RELATED S/T PROTEIN KINASE-LIKE"/>
    <property type="match status" value="1"/>
</dbReference>
<dbReference type="InterPro" id="IPR015410">
    <property type="entry name" value="DUF1985"/>
</dbReference>
<dbReference type="EMBL" id="KQ996490">
    <property type="protein sequence ID" value="KZV44848.1"/>
    <property type="molecule type" value="Genomic_DNA"/>
</dbReference>
<protein>
    <recommendedName>
        <fullName evidence="1">DUF1985 domain-containing protein</fullName>
    </recommendedName>
</protein>
<dbReference type="InterPro" id="IPR011989">
    <property type="entry name" value="ARM-like"/>
</dbReference>
<dbReference type="SUPFAM" id="SSF48371">
    <property type="entry name" value="ARM repeat"/>
    <property type="match status" value="1"/>
</dbReference>
<dbReference type="Pfam" id="PF09331">
    <property type="entry name" value="DUF1985"/>
    <property type="match status" value="1"/>
</dbReference>
<dbReference type="Gene3D" id="1.25.10.10">
    <property type="entry name" value="Leucine-rich Repeat Variant"/>
    <property type="match status" value="1"/>
</dbReference>
<dbReference type="Proteomes" id="UP000250235">
    <property type="component" value="Unassembled WGS sequence"/>
</dbReference>
<dbReference type="InterPro" id="IPR016024">
    <property type="entry name" value="ARM-type_fold"/>
</dbReference>
<dbReference type="PANTHER" id="PTHR12984:SF6">
    <property type="entry name" value="SCY1-LIKE PROTEIN 2"/>
    <property type="match status" value="1"/>
</dbReference>
<evidence type="ECO:0000313" key="3">
    <source>
        <dbReference type="Proteomes" id="UP000250235"/>
    </source>
</evidence>
<organism evidence="2 3">
    <name type="scientific">Dorcoceras hygrometricum</name>
    <dbReference type="NCBI Taxonomy" id="472368"/>
    <lineage>
        <taxon>Eukaryota</taxon>
        <taxon>Viridiplantae</taxon>
        <taxon>Streptophyta</taxon>
        <taxon>Embryophyta</taxon>
        <taxon>Tracheophyta</taxon>
        <taxon>Spermatophyta</taxon>
        <taxon>Magnoliopsida</taxon>
        <taxon>eudicotyledons</taxon>
        <taxon>Gunneridae</taxon>
        <taxon>Pentapetalae</taxon>
        <taxon>asterids</taxon>
        <taxon>lamiids</taxon>
        <taxon>Lamiales</taxon>
        <taxon>Gesneriaceae</taxon>
        <taxon>Didymocarpoideae</taxon>
        <taxon>Trichosporeae</taxon>
        <taxon>Loxocarpinae</taxon>
        <taxon>Dorcoceras</taxon>
    </lineage>
</organism>
<proteinExistence type="predicted"/>
<accession>A0A2Z7CD51</accession>
<sequence>MQPIILPMVLTIAESQDKNDLEISSLPALVPVLNTASGETLLLLVKHAELIINKASQEYLISHVLPMLVRAYDDTDARLQEEVLKKTILLAKQLDFQIVKQVVLPRVHGLALKTTVAAVRVNALLCFSDMVHILDKKSVLDVLQTIQQCTAVDHSAPTLMCTLGVANSILKQVDILTNLAFGIEFVAEYVLPLLIPLLITQQLNVQQFAKYMLFVKDALSCEMVKRKAIEAVEMELQERTFGNNRVYFPAIPKEDGFRRRHFRGMSTVTLVDLRARIDEYQEEAGVDEVDQEKIKLASLYFASAVLGPRRKRKKEVVDPDWMRLVDDINSFNTYPWGRLAYEEVLFGLRKDLRARFEEFTTLAKKRKRDPNFSGFGSLHLSGFVQPLQILAYEIYNGVAEAFATRREDADVSLSRMCHWVTRKWHKNHAPSHSDVVAAFSSSSCEVSMHMKFK</sequence>
<dbReference type="InterPro" id="IPR051177">
    <property type="entry name" value="CIK-Related_Protein"/>
</dbReference>
<keyword evidence="3" id="KW-1185">Reference proteome</keyword>